<feature type="domain" description="Myb-like" evidence="5">
    <location>
        <begin position="148"/>
        <end position="199"/>
    </location>
</feature>
<organism evidence="7 8">
    <name type="scientific">Tritrichomonas musculus</name>
    <dbReference type="NCBI Taxonomy" id="1915356"/>
    <lineage>
        <taxon>Eukaryota</taxon>
        <taxon>Metamonada</taxon>
        <taxon>Parabasalia</taxon>
        <taxon>Tritrichomonadida</taxon>
        <taxon>Tritrichomonadidae</taxon>
        <taxon>Tritrichomonas</taxon>
    </lineage>
</organism>
<dbReference type="Pfam" id="PF00249">
    <property type="entry name" value="Myb_DNA-binding"/>
    <property type="match status" value="2"/>
</dbReference>
<proteinExistence type="predicted"/>
<dbReference type="SUPFAM" id="SSF46689">
    <property type="entry name" value="Homeodomain-like"/>
    <property type="match status" value="1"/>
</dbReference>
<dbReference type="InterPro" id="IPR009057">
    <property type="entry name" value="Homeodomain-like_sf"/>
</dbReference>
<feature type="domain" description="HTH myb-type" evidence="6">
    <location>
        <begin position="155"/>
        <end position="203"/>
    </location>
</feature>
<dbReference type="InterPro" id="IPR017930">
    <property type="entry name" value="Myb_dom"/>
</dbReference>
<keyword evidence="4" id="KW-0539">Nucleus</keyword>
<protein>
    <recommendedName>
        <fullName evidence="9">Myb-like DNA-binding domain containing protein</fullName>
    </recommendedName>
</protein>
<evidence type="ECO:0000313" key="7">
    <source>
        <dbReference type="EMBL" id="KAK8840912.1"/>
    </source>
</evidence>
<dbReference type="PROSITE" id="PS51294">
    <property type="entry name" value="HTH_MYB"/>
    <property type="match status" value="2"/>
</dbReference>
<evidence type="ECO:0000313" key="8">
    <source>
        <dbReference type="Proteomes" id="UP001470230"/>
    </source>
</evidence>
<feature type="domain" description="HTH myb-type" evidence="6">
    <location>
        <begin position="208"/>
        <end position="254"/>
    </location>
</feature>
<comment type="caution">
    <text evidence="7">The sequence shown here is derived from an EMBL/GenBank/DDBJ whole genome shotgun (WGS) entry which is preliminary data.</text>
</comment>
<accession>A0ABR2H567</accession>
<dbReference type="EMBL" id="JAPFFF010000043">
    <property type="protein sequence ID" value="KAK8840912.1"/>
    <property type="molecule type" value="Genomic_DNA"/>
</dbReference>
<keyword evidence="2" id="KW-0238">DNA-binding</keyword>
<feature type="domain" description="Myb-like" evidence="5">
    <location>
        <begin position="200"/>
        <end position="250"/>
    </location>
</feature>
<dbReference type="SMART" id="SM00717">
    <property type="entry name" value="SANT"/>
    <property type="match status" value="2"/>
</dbReference>
<evidence type="ECO:0000259" key="5">
    <source>
        <dbReference type="PROSITE" id="PS50090"/>
    </source>
</evidence>
<evidence type="ECO:0000256" key="2">
    <source>
        <dbReference type="ARBA" id="ARBA00023125"/>
    </source>
</evidence>
<dbReference type="PANTHER" id="PTHR46621">
    <property type="entry name" value="SNRNA-ACTIVATING PROTEIN COMPLEX SUBUNIT 4"/>
    <property type="match status" value="1"/>
</dbReference>
<dbReference type="PROSITE" id="PS50090">
    <property type="entry name" value="MYB_LIKE"/>
    <property type="match status" value="2"/>
</dbReference>
<dbReference type="InterPro" id="IPR051575">
    <property type="entry name" value="Myb-like_DNA-bd"/>
</dbReference>
<keyword evidence="3" id="KW-0804">Transcription</keyword>
<dbReference type="CDD" id="cd00167">
    <property type="entry name" value="SANT"/>
    <property type="match status" value="2"/>
</dbReference>
<dbReference type="Proteomes" id="UP001470230">
    <property type="component" value="Unassembled WGS sequence"/>
</dbReference>
<evidence type="ECO:0000256" key="1">
    <source>
        <dbReference type="ARBA" id="ARBA00023015"/>
    </source>
</evidence>
<evidence type="ECO:0000256" key="4">
    <source>
        <dbReference type="ARBA" id="ARBA00023242"/>
    </source>
</evidence>
<dbReference type="Gene3D" id="1.10.10.60">
    <property type="entry name" value="Homeodomain-like"/>
    <property type="match status" value="2"/>
</dbReference>
<evidence type="ECO:0000259" key="6">
    <source>
        <dbReference type="PROSITE" id="PS51294"/>
    </source>
</evidence>
<sequence length="324" mass="38213">MNSLICMKPLIPFPQIIKKEYTEQQLLTPKIDINESISIQNMCVKKENIDICSIEQKENIDICPWSPMNHFSKKNEKANVCLQLVNIYAQNSILHQSQNIDPKFLSSMLKLMDKYHVNFNIAVQNDEAKKSSPMDIDEDKLQKKDWNQKKSSYKKFSEEEDVLLKNIVNTFGAKNWRLIASMLPNKTARQCRDRYMNYLAPGFIHSEWTNEEDKLLAKKYVEFGPQWTKIQKYFPYRTANSIKNRYNYTVCRKKHLFDSKEQPAEDLNNNSIINNCPKEISNEVNATNVRENVNRDIIDYCFQDYFYNNLEINENDFNLGILDI</sequence>
<evidence type="ECO:0008006" key="9">
    <source>
        <dbReference type="Google" id="ProtNLM"/>
    </source>
</evidence>
<keyword evidence="8" id="KW-1185">Reference proteome</keyword>
<dbReference type="PANTHER" id="PTHR46621:SF1">
    <property type="entry name" value="SNRNA-ACTIVATING PROTEIN COMPLEX SUBUNIT 4"/>
    <property type="match status" value="1"/>
</dbReference>
<reference evidence="7 8" key="1">
    <citation type="submission" date="2024-04" db="EMBL/GenBank/DDBJ databases">
        <title>Tritrichomonas musculus Genome.</title>
        <authorList>
            <person name="Alves-Ferreira E."/>
            <person name="Grigg M."/>
            <person name="Lorenzi H."/>
            <person name="Galac M."/>
        </authorList>
    </citation>
    <scope>NUCLEOTIDE SEQUENCE [LARGE SCALE GENOMIC DNA]</scope>
    <source>
        <strain evidence="7 8">EAF2021</strain>
    </source>
</reference>
<gene>
    <name evidence="7" type="ORF">M9Y10_027744</name>
</gene>
<evidence type="ECO:0000256" key="3">
    <source>
        <dbReference type="ARBA" id="ARBA00023163"/>
    </source>
</evidence>
<keyword evidence="1" id="KW-0805">Transcription regulation</keyword>
<dbReference type="InterPro" id="IPR001005">
    <property type="entry name" value="SANT/Myb"/>
</dbReference>
<name>A0ABR2H567_9EUKA</name>